<protein>
    <submittedName>
        <fullName evidence="2">Uncharacterized protein</fullName>
    </submittedName>
</protein>
<dbReference type="Proteomes" id="UP000501812">
    <property type="component" value="Chromosome"/>
</dbReference>
<evidence type="ECO:0000313" key="3">
    <source>
        <dbReference type="Proteomes" id="UP000501812"/>
    </source>
</evidence>
<name>A0A858RM96_9BACT</name>
<keyword evidence="3" id="KW-1185">Reference proteome</keyword>
<dbReference type="RefSeq" id="WP_169457003.1">
    <property type="nucleotide sequence ID" value="NZ_CP051774.1"/>
</dbReference>
<organism evidence="2 3">
    <name type="scientific">Luteolibacter luteus</name>
    <dbReference type="NCBI Taxonomy" id="2728835"/>
    <lineage>
        <taxon>Bacteria</taxon>
        <taxon>Pseudomonadati</taxon>
        <taxon>Verrucomicrobiota</taxon>
        <taxon>Verrucomicrobiia</taxon>
        <taxon>Verrucomicrobiales</taxon>
        <taxon>Verrucomicrobiaceae</taxon>
        <taxon>Luteolibacter</taxon>
    </lineage>
</organism>
<gene>
    <name evidence="2" type="ORF">HHL09_22920</name>
</gene>
<evidence type="ECO:0000256" key="1">
    <source>
        <dbReference type="SAM" id="MobiDB-lite"/>
    </source>
</evidence>
<proteinExistence type="predicted"/>
<reference evidence="2 3" key="1">
    <citation type="submission" date="2020-04" db="EMBL/GenBank/DDBJ databases">
        <title>Luteolibacter sp. G-1-1-1 isolated from soil.</title>
        <authorList>
            <person name="Dahal R.H."/>
        </authorList>
    </citation>
    <scope>NUCLEOTIDE SEQUENCE [LARGE SCALE GENOMIC DNA]</scope>
    <source>
        <strain evidence="2 3">G-1-1-1</strain>
    </source>
</reference>
<dbReference type="KEGG" id="luo:HHL09_22920"/>
<dbReference type="AlphaFoldDB" id="A0A858RM96"/>
<evidence type="ECO:0000313" key="2">
    <source>
        <dbReference type="EMBL" id="QJE98516.1"/>
    </source>
</evidence>
<accession>A0A858RM96</accession>
<feature type="region of interest" description="Disordered" evidence="1">
    <location>
        <begin position="36"/>
        <end position="59"/>
    </location>
</feature>
<sequence length="72" mass="8010">MKAYLALVLAVLGIVMFSGGIWMQRIWLPQVRTSQPEPEEQTVSIEPAQEGAEVSTEADAKEEWAVDHVTIK</sequence>
<dbReference type="EMBL" id="CP051774">
    <property type="protein sequence ID" value="QJE98516.1"/>
    <property type="molecule type" value="Genomic_DNA"/>
</dbReference>